<feature type="signal peptide" evidence="6">
    <location>
        <begin position="1"/>
        <end position="21"/>
    </location>
</feature>
<sequence length="347" mass="37351">MGADVTRRLVTLLLMIASVSADCSFSDDVRSIPGIVLQEDKEVYSLWESVLFSCEEGYAPLLDGFKSFCTDEDIFDPEPTIFSCLKTCEAPEVQEDTTFSSDGSSEPAETYEAYQVIEFSCAADVTVGYLEDDVQPVAYCNNGVWEPSVFADCKVSCEIPTLQNDTLYNSTVVQEDDGYIKHGTAITYECTTGIPGGTIEGPSNATCDDGQFDDESTPDCKVSCESPPGLEPFGVVDHGESANFTCASGGIILDGNDVTCNDGEWSKDPQCSFRCPGRDEYYIPLDLGQSSRKKRSTALQGDTPSMLFDDDRLVGVTAGLVAMVTTTSAVGFVSAVIKAGDVFSEVF</sequence>
<dbReference type="PANTHER" id="PTHR45785">
    <property type="entry name" value="COMPLEMENT FACTOR H-RELATED"/>
    <property type="match status" value="1"/>
</dbReference>
<evidence type="ECO:0000256" key="5">
    <source>
        <dbReference type="PROSITE-ProRule" id="PRU00302"/>
    </source>
</evidence>
<evidence type="ECO:0000256" key="1">
    <source>
        <dbReference type="ARBA" id="ARBA00004328"/>
    </source>
</evidence>
<comment type="caution">
    <text evidence="5">Lacks conserved residue(s) required for the propagation of feature annotation.</text>
</comment>
<accession>A0A9Q1BUQ0</accession>
<dbReference type="Gene3D" id="2.10.70.10">
    <property type="entry name" value="Complement Module, domain 1"/>
    <property type="match status" value="2"/>
</dbReference>
<keyword evidence="3 6" id="KW-0732">Signal</keyword>
<proteinExistence type="predicted"/>
<evidence type="ECO:0000259" key="7">
    <source>
        <dbReference type="PROSITE" id="PS50923"/>
    </source>
</evidence>
<dbReference type="EMBL" id="JAIZAY010000011">
    <property type="protein sequence ID" value="KAJ8033176.1"/>
    <property type="molecule type" value="Genomic_DNA"/>
</dbReference>
<reference evidence="8" key="1">
    <citation type="submission" date="2021-10" db="EMBL/GenBank/DDBJ databases">
        <title>Tropical sea cucumber genome reveals ecological adaptation and Cuvierian tubules defense mechanism.</title>
        <authorList>
            <person name="Chen T."/>
        </authorList>
    </citation>
    <scope>NUCLEOTIDE SEQUENCE</scope>
    <source>
        <strain evidence="8">Nanhai2018</strain>
        <tissue evidence="8">Muscle</tissue>
    </source>
</reference>
<evidence type="ECO:0000313" key="8">
    <source>
        <dbReference type="EMBL" id="KAJ8033176.1"/>
    </source>
</evidence>
<dbReference type="InterPro" id="IPR035976">
    <property type="entry name" value="Sushi/SCR/CCP_sf"/>
</dbReference>
<keyword evidence="4" id="KW-1015">Disulfide bond</keyword>
<keyword evidence="2 5" id="KW-0768">Sushi</keyword>
<name>A0A9Q1BUQ0_HOLLE</name>
<dbReference type="InterPro" id="IPR051503">
    <property type="entry name" value="ComplSys_Reg/VirEntry_Med"/>
</dbReference>
<dbReference type="OrthoDB" id="10581644at2759"/>
<protein>
    <submittedName>
        <fullName evidence="8">Coagulation factor XIII B chain</fullName>
    </submittedName>
</protein>
<keyword evidence="9" id="KW-1185">Reference proteome</keyword>
<dbReference type="Proteomes" id="UP001152320">
    <property type="component" value="Chromosome 11"/>
</dbReference>
<dbReference type="SMART" id="SM00032">
    <property type="entry name" value="CCP"/>
    <property type="match status" value="4"/>
</dbReference>
<evidence type="ECO:0000256" key="6">
    <source>
        <dbReference type="SAM" id="SignalP"/>
    </source>
</evidence>
<dbReference type="PANTHER" id="PTHR45785:SF2">
    <property type="entry name" value="COMPLEMENT FACTOR H-RELATED"/>
    <property type="match status" value="1"/>
</dbReference>
<organism evidence="8 9">
    <name type="scientific">Holothuria leucospilota</name>
    <name type="common">Black long sea cucumber</name>
    <name type="synonym">Mertensiothuria leucospilota</name>
    <dbReference type="NCBI Taxonomy" id="206669"/>
    <lineage>
        <taxon>Eukaryota</taxon>
        <taxon>Metazoa</taxon>
        <taxon>Echinodermata</taxon>
        <taxon>Eleutherozoa</taxon>
        <taxon>Echinozoa</taxon>
        <taxon>Holothuroidea</taxon>
        <taxon>Aspidochirotacea</taxon>
        <taxon>Aspidochirotida</taxon>
        <taxon>Holothuriidae</taxon>
        <taxon>Holothuria</taxon>
    </lineage>
</organism>
<comment type="subcellular location">
    <subcellularLocation>
        <location evidence="1">Virion</location>
    </subcellularLocation>
</comment>
<dbReference type="SUPFAM" id="SSF57535">
    <property type="entry name" value="Complement control module/SCR domain"/>
    <property type="match status" value="1"/>
</dbReference>
<evidence type="ECO:0000313" key="9">
    <source>
        <dbReference type="Proteomes" id="UP001152320"/>
    </source>
</evidence>
<evidence type="ECO:0000256" key="4">
    <source>
        <dbReference type="ARBA" id="ARBA00023157"/>
    </source>
</evidence>
<dbReference type="InterPro" id="IPR000436">
    <property type="entry name" value="Sushi_SCR_CCP_dom"/>
</dbReference>
<feature type="chain" id="PRO_5040430114" evidence="6">
    <location>
        <begin position="22"/>
        <end position="347"/>
    </location>
</feature>
<feature type="domain" description="Sushi" evidence="7">
    <location>
        <begin position="222"/>
        <end position="273"/>
    </location>
</feature>
<dbReference type="PROSITE" id="PS50923">
    <property type="entry name" value="SUSHI"/>
    <property type="match status" value="1"/>
</dbReference>
<comment type="caution">
    <text evidence="8">The sequence shown here is derived from an EMBL/GenBank/DDBJ whole genome shotgun (WGS) entry which is preliminary data.</text>
</comment>
<gene>
    <name evidence="8" type="ORF">HOLleu_23330</name>
</gene>
<evidence type="ECO:0000256" key="2">
    <source>
        <dbReference type="ARBA" id="ARBA00022659"/>
    </source>
</evidence>
<evidence type="ECO:0000256" key="3">
    <source>
        <dbReference type="ARBA" id="ARBA00022729"/>
    </source>
</evidence>
<dbReference type="AlphaFoldDB" id="A0A9Q1BUQ0"/>